<organism evidence="7 8">
    <name type="scientific">Candidatus Harrisonbacteria bacterium CG10_big_fil_rev_8_21_14_0_10_42_17</name>
    <dbReference type="NCBI Taxonomy" id="1974584"/>
    <lineage>
        <taxon>Bacteria</taxon>
        <taxon>Candidatus Harrisoniibacteriota</taxon>
    </lineage>
</organism>
<dbReference type="GO" id="GO:0015648">
    <property type="term" value="F:lipid-linked peptidoglycan transporter activity"/>
    <property type="evidence" value="ECO:0007669"/>
    <property type="project" value="TreeGrafter"/>
</dbReference>
<dbReference type="PANTHER" id="PTHR30474:SF1">
    <property type="entry name" value="PEPTIDOGLYCAN GLYCOSYLTRANSFERASE MRDB"/>
    <property type="match status" value="1"/>
</dbReference>
<evidence type="ECO:0008006" key="9">
    <source>
        <dbReference type="Google" id="ProtNLM"/>
    </source>
</evidence>
<evidence type="ECO:0000256" key="3">
    <source>
        <dbReference type="ARBA" id="ARBA00022960"/>
    </source>
</evidence>
<comment type="subcellular location">
    <subcellularLocation>
        <location evidence="1">Membrane</location>
        <topology evidence="1">Multi-pass membrane protein</topology>
    </subcellularLocation>
</comment>
<proteinExistence type="predicted"/>
<keyword evidence="5 6" id="KW-0472">Membrane</keyword>
<evidence type="ECO:0000256" key="6">
    <source>
        <dbReference type="SAM" id="Phobius"/>
    </source>
</evidence>
<dbReference type="PANTHER" id="PTHR30474">
    <property type="entry name" value="CELL CYCLE PROTEIN"/>
    <property type="match status" value="1"/>
</dbReference>
<dbReference type="GO" id="GO:0008360">
    <property type="term" value="P:regulation of cell shape"/>
    <property type="evidence" value="ECO:0007669"/>
    <property type="project" value="UniProtKB-KW"/>
</dbReference>
<dbReference type="AlphaFoldDB" id="A0A2M6WIX5"/>
<feature type="transmembrane region" description="Helical" evidence="6">
    <location>
        <begin position="72"/>
        <end position="91"/>
    </location>
</feature>
<feature type="transmembrane region" description="Helical" evidence="6">
    <location>
        <begin position="106"/>
        <end position="126"/>
    </location>
</feature>
<evidence type="ECO:0000313" key="8">
    <source>
        <dbReference type="Proteomes" id="UP000228635"/>
    </source>
</evidence>
<feature type="transmembrane region" description="Helical" evidence="6">
    <location>
        <begin position="299"/>
        <end position="318"/>
    </location>
</feature>
<dbReference type="GO" id="GO:0005886">
    <property type="term" value="C:plasma membrane"/>
    <property type="evidence" value="ECO:0007669"/>
    <property type="project" value="TreeGrafter"/>
</dbReference>
<feature type="transmembrane region" description="Helical" evidence="6">
    <location>
        <begin position="40"/>
        <end position="60"/>
    </location>
</feature>
<name>A0A2M6WIX5_9BACT</name>
<evidence type="ECO:0000256" key="1">
    <source>
        <dbReference type="ARBA" id="ARBA00004141"/>
    </source>
</evidence>
<dbReference type="GO" id="GO:0032153">
    <property type="term" value="C:cell division site"/>
    <property type="evidence" value="ECO:0007669"/>
    <property type="project" value="TreeGrafter"/>
</dbReference>
<evidence type="ECO:0000256" key="4">
    <source>
        <dbReference type="ARBA" id="ARBA00022989"/>
    </source>
</evidence>
<sequence length="365" mass="41017">MGILKFKHQDWILNGALVLLALLSLLILSSISQAPQSSASIFRLQFFWYLLSFFVIFFVSQIDLRPLVSYRWIVLSVYLFSLFLLFITLFFEEIRNTRGWIQLGPLQFQTAEFAKLALLLLLSYFLAKQHVKLARLSIILKSFIYFILPVSLVMLQPDAGSAVIFLGLWAGFLLVSGIRWRHLLLGLLILIFLSFLGWSFLAPYQQDRILGFLNPESDPLGVNYNVIQSKIAVGSAGFLGKGFRQGTQVQLRFLPEAATDFIFPAFIEEWGFVGGTFVVGLFVVLLFRIIRIGGRAHNNFFRFICIGAVIMLLVQLAINTGSALGFFPVVGVTFPFFSYGGSSLLTSALLLGIIQSIAVHSSRRF</sequence>
<feature type="transmembrane region" description="Helical" evidence="6">
    <location>
        <begin position="270"/>
        <end position="287"/>
    </location>
</feature>
<feature type="transmembrane region" description="Helical" evidence="6">
    <location>
        <begin position="338"/>
        <end position="359"/>
    </location>
</feature>
<protein>
    <recommendedName>
        <fullName evidence="9">Rod shape-determining protein RodA</fullName>
    </recommendedName>
</protein>
<gene>
    <name evidence="7" type="ORF">COU08_01670</name>
</gene>
<dbReference type="Proteomes" id="UP000228635">
    <property type="component" value="Unassembled WGS sequence"/>
</dbReference>
<feature type="transmembrane region" description="Helical" evidence="6">
    <location>
        <begin position="183"/>
        <end position="201"/>
    </location>
</feature>
<dbReference type="Pfam" id="PF01098">
    <property type="entry name" value="FTSW_RODA_SPOVE"/>
    <property type="match status" value="1"/>
</dbReference>
<keyword evidence="3" id="KW-0133">Cell shape</keyword>
<dbReference type="EMBL" id="PFBA01000013">
    <property type="protein sequence ID" value="PIT92684.1"/>
    <property type="molecule type" value="Genomic_DNA"/>
</dbReference>
<comment type="caution">
    <text evidence="7">The sequence shown here is derived from an EMBL/GenBank/DDBJ whole genome shotgun (WGS) entry which is preliminary data.</text>
</comment>
<evidence type="ECO:0000313" key="7">
    <source>
        <dbReference type="EMBL" id="PIT92684.1"/>
    </source>
</evidence>
<keyword evidence="4 6" id="KW-1133">Transmembrane helix</keyword>
<dbReference type="InterPro" id="IPR001182">
    <property type="entry name" value="FtsW/RodA"/>
</dbReference>
<dbReference type="GO" id="GO:0051301">
    <property type="term" value="P:cell division"/>
    <property type="evidence" value="ECO:0007669"/>
    <property type="project" value="InterPro"/>
</dbReference>
<evidence type="ECO:0000256" key="5">
    <source>
        <dbReference type="ARBA" id="ARBA00023136"/>
    </source>
</evidence>
<feature type="transmembrane region" description="Helical" evidence="6">
    <location>
        <begin position="159"/>
        <end position="176"/>
    </location>
</feature>
<reference evidence="8" key="1">
    <citation type="submission" date="2017-09" db="EMBL/GenBank/DDBJ databases">
        <title>Depth-based differentiation of microbial function through sediment-hosted aquifers and enrichment of novel symbionts in the deep terrestrial subsurface.</title>
        <authorList>
            <person name="Probst A.J."/>
            <person name="Ladd B."/>
            <person name="Jarett J.K."/>
            <person name="Geller-Mcgrath D.E."/>
            <person name="Sieber C.M.K."/>
            <person name="Emerson J.B."/>
            <person name="Anantharaman K."/>
            <person name="Thomas B.C."/>
            <person name="Malmstrom R."/>
            <person name="Stieglmeier M."/>
            <person name="Klingl A."/>
            <person name="Woyke T."/>
            <person name="Ryan C.M."/>
            <person name="Banfield J.F."/>
        </authorList>
    </citation>
    <scope>NUCLEOTIDE SEQUENCE [LARGE SCALE GENOMIC DNA]</scope>
</reference>
<feature type="transmembrane region" description="Helical" evidence="6">
    <location>
        <begin position="133"/>
        <end position="153"/>
    </location>
</feature>
<feature type="transmembrane region" description="Helical" evidence="6">
    <location>
        <begin position="12"/>
        <end position="34"/>
    </location>
</feature>
<accession>A0A2M6WIX5</accession>
<keyword evidence="2 6" id="KW-0812">Transmembrane</keyword>
<evidence type="ECO:0000256" key="2">
    <source>
        <dbReference type="ARBA" id="ARBA00022692"/>
    </source>
</evidence>